<dbReference type="Pfam" id="PF13516">
    <property type="entry name" value="LRR_6"/>
    <property type="match status" value="1"/>
</dbReference>
<feature type="region of interest" description="Disordered" evidence="7">
    <location>
        <begin position="243"/>
        <end position="286"/>
    </location>
</feature>
<feature type="compositionally biased region" description="Polar residues" evidence="7">
    <location>
        <begin position="300"/>
        <end position="313"/>
    </location>
</feature>
<evidence type="ECO:0000256" key="5">
    <source>
        <dbReference type="ARBA" id="ARBA00022741"/>
    </source>
</evidence>
<keyword evidence="5" id="KW-0547">Nucleotide-binding</keyword>
<dbReference type="SMART" id="SM01288">
    <property type="entry name" value="FISNA"/>
    <property type="match status" value="1"/>
</dbReference>
<dbReference type="InterPro" id="IPR027417">
    <property type="entry name" value="P-loop_NTPase"/>
</dbReference>
<feature type="compositionally biased region" description="Basic residues" evidence="7">
    <location>
        <begin position="329"/>
        <end position="344"/>
    </location>
</feature>
<dbReference type="InterPro" id="IPR001611">
    <property type="entry name" value="Leu-rich_rpt"/>
</dbReference>
<dbReference type="EMBL" id="JABFDY010000012">
    <property type="protein sequence ID" value="KAF7700282.1"/>
    <property type="molecule type" value="Genomic_DNA"/>
</dbReference>
<evidence type="ECO:0000256" key="1">
    <source>
        <dbReference type="ARBA" id="ARBA00004496"/>
    </source>
</evidence>
<dbReference type="PANTHER" id="PTHR24106">
    <property type="entry name" value="NACHT, LRR AND CARD DOMAINS-CONTAINING"/>
    <property type="match status" value="1"/>
</dbReference>
<protein>
    <recommendedName>
        <fullName evidence="8">NACHT domain-containing protein</fullName>
    </recommendedName>
</protein>
<dbReference type="InterPro" id="IPR032675">
    <property type="entry name" value="LRR_dom_sf"/>
</dbReference>
<dbReference type="Pfam" id="PF17776">
    <property type="entry name" value="NLRC4_HD2"/>
    <property type="match status" value="1"/>
</dbReference>
<dbReference type="SUPFAM" id="SSF52047">
    <property type="entry name" value="RNI-like"/>
    <property type="match status" value="1"/>
</dbReference>
<dbReference type="InterPro" id="IPR041267">
    <property type="entry name" value="NLRP_HD2"/>
</dbReference>
<dbReference type="Gene3D" id="3.40.50.300">
    <property type="entry name" value="P-loop containing nucleotide triphosphate hydrolases"/>
    <property type="match status" value="1"/>
</dbReference>
<comment type="caution">
    <text evidence="9">The sequence shown here is derived from an EMBL/GenBank/DDBJ whole genome shotgun (WGS) entry which is preliminary data.</text>
</comment>
<evidence type="ECO:0000256" key="6">
    <source>
        <dbReference type="ARBA" id="ARBA00022840"/>
    </source>
</evidence>
<keyword evidence="3" id="KW-0433">Leucine-rich repeat</keyword>
<keyword evidence="10" id="KW-1185">Reference proteome</keyword>
<evidence type="ECO:0000313" key="10">
    <source>
        <dbReference type="Proteomes" id="UP000606274"/>
    </source>
</evidence>
<evidence type="ECO:0000256" key="2">
    <source>
        <dbReference type="ARBA" id="ARBA00022490"/>
    </source>
</evidence>
<feature type="compositionally biased region" description="Low complexity" evidence="7">
    <location>
        <begin position="368"/>
        <end position="382"/>
    </location>
</feature>
<dbReference type="Pfam" id="PF14484">
    <property type="entry name" value="FISNA"/>
    <property type="match status" value="1"/>
</dbReference>
<evidence type="ECO:0000313" key="9">
    <source>
        <dbReference type="EMBL" id="KAF7700282.1"/>
    </source>
</evidence>
<dbReference type="InterPro" id="IPR051261">
    <property type="entry name" value="NLR"/>
</dbReference>
<feature type="region of interest" description="Disordered" evidence="7">
    <location>
        <begin position="300"/>
        <end position="346"/>
    </location>
</feature>
<proteinExistence type="predicted"/>
<feature type="compositionally biased region" description="Polar residues" evidence="7">
    <location>
        <begin position="456"/>
        <end position="477"/>
    </location>
</feature>
<organism evidence="9 10">
    <name type="scientific">Silurus meridionalis</name>
    <name type="common">Southern catfish</name>
    <name type="synonym">Silurus soldatovi meridionalis</name>
    <dbReference type="NCBI Taxonomy" id="175797"/>
    <lineage>
        <taxon>Eukaryota</taxon>
        <taxon>Metazoa</taxon>
        <taxon>Chordata</taxon>
        <taxon>Craniata</taxon>
        <taxon>Vertebrata</taxon>
        <taxon>Euteleostomi</taxon>
        <taxon>Actinopterygii</taxon>
        <taxon>Neopterygii</taxon>
        <taxon>Teleostei</taxon>
        <taxon>Ostariophysi</taxon>
        <taxon>Siluriformes</taxon>
        <taxon>Siluridae</taxon>
        <taxon>Silurus</taxon>
    </lineage>
</organism>
<dbReference type="SMART" id="SM00368">
    <property type="entry name" value="LRR_RI"/>
    <property type="match status" value="7"/>
</dbReference>
<feature type="compositionally biased region" description="Polar residues" evidence="7">
    <location>
        <begin position="80"/>
        <end position="105"/>
    </location>
</feature>
<feature type="region of interest" description="Disordered" evidence="7">
    <location>
        <begin position="359"/>
        <end position="477"/>
    </location>
</feature>
<dbReference type="Proteomes" id="UP000606274">
    <property type="component" value="Unassembled WGS sequence"/>
</dbReference>
<dbReference type="InterPro" id="IPR029495">
    <property type="entry name" value="NACHT-assoc"/>
</dbReference>
<dbReference type="PROSITE" id="PS50837">
    <property type="entry name" value="NACHT"/>
    <property type="match status" value="1"/>
</dbReference>
<feature type="compositionally biased region" description="Basic and acidic residues" evidence="7">
    <location>
        <begin position="444"/>
        <end position="455"/>
    </location>
</feature>
<dbReference type="Pfam" id="PF05729">
    <property type="entry name" value="NACHT"/>
    <property type="match status" value="1"/>
</dbReference>
<comment type="subcellular location">
    <subcellularLocation>
        <location evidence="1">Cytoplasm</location>
    </subcellularLocation>
</comment>
<feature type="compositionally biased region" description="Polar residues" evidence="7">
    <location>
        <begin position="250"/>
        <end position="275"/>
    </location>
</feature>
<feature type="compositionally biased region" description="Polar residues" evidence="7">
    <location>
        <begin position="412"/>
        <end position="439"/>
    </location>
</feature>
<gene>
    <name evidence="9" type="ORF">HF521_003240</name>
</gene>
<dbReference type="InterPro" id="IPR041075">
    <property type="entry name" value="NOD1/2_WH"/>
</dbReference>
<evidence type="ECO:0000256" key="4">
    <source>
        <dbReference type="ARBA" id="ARBA00022737"/>
    </source>
</evidence>
<keyword evidence="6" id="KW-0067">ATP-binding</keyword>
<accession>A0A8T0B6Z3</accession>
<name>A0A8T0B6Z3_SILME</name>
<dbReference type="GO" id="GO:0005737">
    <property type="term" value="C:cytoplasm"/>
    <property type="evidence" value="ECO:0007669"/>
    <property type="project" value="UniProtKB-SubCell"/>
</dbReference>
<dbReference type="Pfam" id="PF17779">
    <property type="entry name" value="WHD_NOD2"/>
    <property type="match status" value="1"/>
</dbReference>
<evidence type="ECO:0000259" key="8">
    <source>
        <dbReference type="PROSITE" id="PS50837"/>
    </source>
</evidence>
<reference evidence="9" key="1">
    <citation type="submission" date="2020-08" db="EMBL/GenBank/DDBJ databases">
        <title>Chromosome-level assembly of Southern catfish (Silurus meridionalis) provides insights into visual adaptation to the nocturnal and benthic lifestyles.</title>
        <authorList>
            <person name="Zhang Y."/>
            <person name="Wang D."/>
            <person name="Peng Z."/>
        </authorList>
    </citation>
    <scope>NUCLEOTIDE SEQUENCE</scope>
    <source>
        <strain evidence="9">SWU-2019-XX</strain>
        <tissue evidence="9">Muscle</tissue>
    </source>
</reference>
<sequence>MTSNCIMVSTQKVSLQRMAAMNKSPPLEVPKSGLAEYETLASKHQADPLCENMQPTSPVWSCVSMKSDHSMNPPLKFQKESSSIPSVQPTSPVSSCVSMKSNNSMDPPLKFQEESSSIPSMPPTSPVWSCVSMKSDHSMNPPLKFQKESSSIPSVQPTSPVSTCVSMKSNNSMDPPLKFQEESSSISSIPPTSPVWSCVSMKSDHSMNPPLKFQKESSSIPSVQPTSPVWSCVSMKSARSMNPPLKFQRESSSFPRLQPSSPDSGCMSMKSNNSMEPPLKFQEQSSSIPRHYPSSFWTIQQERSQTSTPSCASVKSDWSMDLPDSLNKSSRHSNRTKLPRKPKKQLFMSMNDFAHDSERTIQQERSHTLASSSASGKSDWSMDLPDSFNKSSWHRNRNQTKNQPRKPRKNRYGTSKNMSYSAPDSQNSPPTSTLSSCVSMKSDYSMDHPPIKLQEESSSIPRVQPTSTLSSCVSMKSDNSMNPPLKFHEELSSSIKISCLSINDDNSMEPPPKLQSETSQLPRCSKFPDKEICMKLKSSLKNRFQQLPDGLQRYGHSTLLSEIYTELYITEGGSGEVNNEHEVRQIETASRLYQLADDKPIKCNDIFKPIQEHRVIRTVMTKGVAGIGKTVSVQKFILDWAEGTANQDVHFIFPLPFRELNLVKNQHFSLDDLVHYFFPELKEIKFTNVTNHNIVFIFDGLDEHRFLQDFHNSMIVSEANIPTSIDVLLTNLIKGNLLPAALIWITTRPAAASQIPYEWISQVTEIRGFNDPQKEEYLRKYIRDETLANDVINHLKLSRSLYIMCHIPVFCWISATVLEKMLKEAEGKAIPKTLTQMYTHFLIIQTCIRKKKYNETQQRDEIEMIVKLGELAFKQLIKGNLIFYEEDLKECSINVRDAVLHSGVCTRIIKKDSELLYNKGNVYCFVHLSIQEHLAALYVHVTFSNGNKTVLTQWSPTRCAISFPCPSLTDLHKSAVDKTLQCKSGEFDLFLRFLLGISLESNQTLLQELLPQISPCGSQSVQDTIEYIKIRLRMNLNPEKFINLFHCLNELNDFSLEEEIQNLQKSRLLAKTKLSPSQWAALVFVLLTSGNALDVFDLRKYSMDKTDECLHRMLPVVMASRTAEVRNCNLVNKGFQALASALSSKSSCLRELKLSGNVLHQSGIQIISEGLQCPHCKLEILELSDCQIQAEDWISLFSALDSNPSHLRHLDLSFNPLHEAGTSHLSNALQNPHCRLETLKLYSCQINSQSCANLAAGLKNNSSLIELDLSKNMLKPNGIRCLSAFLKNPSCKVKVLSLSYCSVTESGCIALASALKLNPSHLRELELTGNKPGISGQEKLKALQQHRDYRLEKLKL</sequence>
<evidence type="ECO:0000256" key="3">
    <source>
        <dbReference type="ARBA" id="ARBA00022614"/>
    </source>
</evidence>
<evidence type="ECO:0000256" key="7">
    <source>
        <dbReference type="SAM" id="MobiDB-lite"/>
    </source>
</evidence>
<feature type="region of interest" description="Disordered" evidence="7">
    <location>
        <begin position="77"/>
        <end position="123"/>
    </location>
</feature>
<feature type="compositionally biased region" description="Basic residues" evidence="7">
    <location>
        <begin position="392"/>
        <end position="411"/>
    </location>
</feature>
<keyword evidence="2" id="KW-0963">Cytoplasm</keyword>
<keyword evidence="4" id="KW-0677">Repeat</keyword>
<dbReference type="Gene3D" id="3.80.10.10">
    <property type="entry name" value="Ribonuclease Inhibitor"/>
    <property type="match status" value="1"/>
</dbReference>
<dbReference type="InterPro" id="IPR007111">
    <property type="entry name" value="NACHT_NTPase"/>
</dbReference>
<dbReference type="GO" id="GO:0005524">
    <property type="term" value="F:ATP binding"/>
    <property type="evidence" value="ECO:0007669"/>
    <property type="project" value="UniProtKB-KW"/>
</dbReference>
<dbReference type="FunFam" id="3.40.50.300:FF:001524">
    <property type="entry name" value="Si:dkey-126g1.7"/>
    <property type="match status" value="1"/>
</dbReference>
<feature type="domain" description="NACHT" evidence="8">
    <location>
        <begin position="617"/>
        <end position="751"/>
    </location>
</feature>